<dbReference type="EMBL" id="FTPL01000001">
    <property type="protein sequence ID" value="SIT68554.1"/>
    <property type="molecule type" value="Genomic_DNA"/>
</dbReference>
<dbReference type="Gene3D" id="3.30.460.40">
    <property type="match status" value="1"/>
</dbReference>
<dbReference type="STRING" id="550447.SAMN05428946_0381"/>
<protein>
    <submittedName>
        <fullName evidence="1">Aminoglycoside-2''-adenylyltransferase</fullName>
    </submittedName>
</protein>
<dbReference type="Pfam" id="PF10706">
    <property type="entry name" value="Aminoglyc_resit"/>
    <property type="match status" value="1"/>
</dbReference>
<name>A0A1U7PLF7_9BACI</name>
<keyword evidence="1" id="KW-0808">Transferase</keyword>
<proteinExistence type="predicted"/>
<accession>A0A1U7PLF7</accession>
<evidence type="ECO:0000313" key="2">
    <source>
        <dbReference type="Proteomes" id="UP000187550"/>
    </source>
</evidence>
<keyword evidence="1" id="KW-0548">Nucleotidyltransferase</keyword>
<dbReference type="GO" id="GO:0016779">
    <property type="term" value="F:nucleotidyltransferase activity"/>
    <property type="evidence" value="ECO:0007669"/>
    <property type="project" value="UniProtKB-KW"/>
</dbReference>
<reference evidence="2" key="1">
    <citation type="submission" date="2017-01" db="EMBL/GenBank/DDBJ databases">
        <authorList>
            <person name="Varghese N."/>
            <person name="Submissions S."/>
        </authorList>
    </citation>
    <scope>NUCLEOTIDE SEQUENCE [LARGE SCALE GENOMIC DNA]</scope>
    <source>
        <strain evidence="2">MNA4</strain>
    </source>
</reference>
<gene>
    <name evidence="1" type="ORF">SAMN05428946_0381</name>
</gene>
<dbReference type="InterPro" id="IPR019646">
    <property type="entry name" value="Aminoglyc_AdlTrfase"/>
</dbReference>
<organism evidence="1 2">
    <name type="scientific">Edaphobacillus lindanitolerans</name>
    <dbReference type="NCBI Taxonomy" id="550447"/>
    <lineage>
        <taxon>Bacteria</taxon>
        <taxon>Bacillati</taxon>
        <taxon>Bacillota</taxon>
        <taxon>Bacilli</taxon>
        <taxon>Bacillales</taxon>
        <taxon>Bacillaceae</taxon>
        <taxon>Edaphobacillus</taxon>
    </lineage>
</organism>
<dbReference type="Proteomes" id="UP000187550">
    <property type="component" value="Unassembled WGS sequence"/>
</dbReference>
<keyword evidence="2" id="KW-1185">Reference proteome</keyword>
<evidence type="ECO:0000313" key="1">
    <source>
        <dbReference type="EMBL" id="SIT68554.1"/>
    </source>
</evidence>
<sequence length="189" mass="22468">MSFEQCQRVTSLMADFEKPWFFAGGWAIDIFIGEETREHEDIEIAVFRKDQLRLKNYLKGWEFKKVIKGGFHSWDQEFLDLPIHEIHAANPVNGEKIEILLNETDEGEWKFRRDLRISYPHNSISGVSKKGIPYLNPDIVLLYKAKNTREKDHLDFHAVKEYLDDEKKTRLRNALETHEPDHEWLQFLL</sequence>
<dbReference type="OrthoDB" id="9800567at2"/>
<dbReference type="AlphaFoldDB" id="A0A1U7PLF7"/>